<evidence type="ECO:0000256" key="1">
    <source>
        <dbReference type="ARBA" id="ARBA00023125"/>
    </source>
</evidence>
<dbReference type="AlphaFoldDB" id="A0ABD3TLZ6"/>
<evidence type="ECO:0000256" key="4">
    <source>
        <dbReference type="PROSITE-ProRule" id="PRU00108"/>
    </source>
</evidence>
<dbReference type="GO" id="GO:0005634">
    <property type="term" value="C:nucleus"/>
    <property type="evidence" value="ECO:0007669"/>
    <property type="project" value="UniProtKB-SubCell"/>
</dbReference>
<dbReference type="Pfam" id="PF05920">
    <property type="entry name" value="Homeobox_KN"/>
    <property type="match status" value="1"/>
</dbReference>
<dbReference type="InterPro" id="IPR001356">
    <property type="entry name" value="HD"/>
</dbReference>
<dbReference type="EMBL" id="JBJQND010000018">
    <property type="protein sequence ID" value="KAL3837610.1"/>
    <property type="molecule type" value="Genomic_DNA"/>
</dbReference>
<feature type="region of interest" description="Disordered" evidence="5">
    <location>
        <begin position="181"/>
        <end position="232"/>
    </location>
</feature>
<dbReference type="PROSITE" id="PS50071">
    <property type="entry name" value="HOMEOBOX_2"/>
    <property type="match status" value="1"/>
</dbReference>
<feature type="region of interest" description="Disordered" evidence="5">
    <location>
        <begin position="244"/>
        <end position="374"/>
    </location>
</feature>
<feature type="compositionally biased region" description="Polar residues" evidence="5">
    <location>
        <begin position="327"/>
        <end position="336"/>
    </location>
</feature>
<keyword evidence="3 4" id="KW-0539">Nucleus</keyword>
<dbReference type="InterPro" id="IPR008422">
    <property type="entry name" value="KN_HD"/>
</dbReference>
<proteinExistence type="predicted"/>
<dbReference type="EMBL" id="JBJQND010000018">
    <property type="protein sequence ID" value="KAL3837611.1"/>
    <property type="molecule type" value="Genomic_DNA"/>
</dbReference>
<feature type="compositionally biased region" description="Polar residues" evidence="5">
    <location>
        <begin position="279"/>
        <end position="317"/>
    </location>
</feature>
<keyword evidence="2 4" id="KW-0371">Homeobox</keyword>
<keyword evidence="1 4" id="KW-0238">DNA-binding</keyword>
<dbReference type="PANTHER" id="PTHR11850">
    <property type="entry name" value="HOMEOBOX PROTEIN TRANSCRIPTION FACTORS"/>
    <property type="match status" value="1"/>
</dbReference>
<comment type="caution">
    <text evidence="7">The sequence shown here is derived from an EMBL/GenBank/DDBJ whole genome shotgun (WGS) entry which is preliminary data.</text>
</comment>
<dbReference type="InterPro" id="IPR009057">
    <property type="entry name" value="Homeodomain-like_sf"/>
</dbReference>
<feature type="compositionally biased region" description="Polar residues" evidence="5">
    <location>
        <begin position="564"/>
        <end position="577"/>
    </location>
</feature>
<evidence type="ECO:0000256" key="3">
    <source>
        <dbReference type="ARBA" id="ARBA00023242"/>
    </source>
</evidence>
<name>A0ABD3TLZ6_SINWO</name>
<dbReference type="SUPFAM" id="SSF46689">
    <property type="entry name" value="Homeodomain-like"/>
    <property type="match status" value="1"/>
</dbReference>
<feature type="DNA-binding region" description="Homeobox" evidence="4">
    <location>
        <begin position="1100"/>
        <end position="1162"/>
    </location>
</feature>
<evidence type="ECO:0000256" key="2">
    <source>
        <dbReference type="ARBA" id="ARBA00023155"/>
    </source>
</evidence>
<protein>
    <recommendedName>
        <fullName evidence="6">Homeobox domain-containing protein</fullName>
    </recommendedName>
</protein>
<gene>
    <name evidence="7" type="ORF">ACJMK2_022957</name>
</gene>
<evidence type="ECO:0000313" key="7">
    <source>
        <dbReference type="EMBL" id="KAL3837611.1"/>
    </source>
</evidence>
<feature type="compositionally biased region" description="Basic and acidic residues" evidence="5">
    <location>
        <begin position="579"/>
        <end position="588"/>
    </location>
</feature>
<dbReference type="InterPro" id="IPR050224">
    <property type="entry name" value="TALE_homeobox"/>
</dbReference>
<accession>A0ABD3TLZ6</accession>
<evidence type="ECO:0000313" key="8">
    <source>
        <dbReference type="Proteomes" id="UP001634394"/>
    </source>
</evidence>
<dbReference type="SMART" id="SM00389">
    <property type="entry name" value="HOX"/>
    <property type="match status" value="1"/>
</dbReference>
<comment type="subcellular location">
    <subcellularLocation>
        <location evidence="4">Nucleus</location>
    </subcellularLocation>
</comment>
<dbReference type="GO" id="GO:0003677">
    <property type="term" value="F:DNA binding"/>
    <property type="evidence" value="ECO:0007669"/>
    <property type="project" value="UniProtKB-UniRule"/>
</dbReference>
<organism evidence="7 8">
    <name type="scientific">Sinanodonta woodiana</name>
    <name type="common">Chinese pond mussel</name>
    <name type="synonym">Anodonta woodiana</name>
    <dbReference type="NCBI Taxonomy" id="1069815"/>
    <lineage>
        <taxon>Eukaryota</taxon>
        <taxon>Metazoa</taxon>
        <taxon>Spiralia</taxon>
        <taxon>Lophotrochozoa</taxon>
        <taxon>Mollusca</taxon>
        <taxon>Bivalvia</taxon>
        <taxon>Autobranchia</taxon>
        <taxon>Heteroconchia</taxon>
        <taxon>Palaeoheterodonta</taxon>
        <taxon>Unionida</taxon>
        <taxon>Unionoidea</taxon>
        <taxon>Unionidae</taxon>
        <taxon>Unioninae</taxon>
        <taxon>Sinanodonta</taxon>
    </lineage>
</organism>
<evidence type="ECO:0000259" key="6">
    <source>
        <dbReference type="PROSITE" id="PS50071"/>
    </source>
</evidence>
<feature type="region of interest" description="Disordered" evidence="5">
    <location>
        <begin position="554"/>
        <end position="592"/>
    </location>
</feature>
<reference evidence="7 8" key="1">
    <citation type="submission" date="2024-11" db="EMBL/GenBank/DDBJ databases">
        <title>Chromosome-level genome assembly of the freshwater bivalve Anodonta woodiana.</title>
        <authorList>
            <person name="Chen X."/>
        </authorList>
    </citation>
    <scope>NUCLEOTIDE SEQUENCE [LARGE SCALE GENOMIC DNA]</scope>
    <source>
        <strain evidence="7">MN2024</strain>
        <tissue evidence="7">Gills</tissue>
    </source>
</reference>
<dbReference type="Gene3D" id="1.10.10.60">
    <property type="entry name" value="Homeodomain-like"/>
    <property type="match status" value="1"/>
</dbReference>
<keyword evidence="8" id="KW-1185">Reference proteome</keyword>
<feature type="region of interest" description="Disordered" evidence="5">
    <location>
        <begin position="401"/>
        <end position="473"/>
    </location>
</feature>
<evidence type="ECO:0000256" key="5">
    <source>
        <dbReference type="SAM" id="MobiDB-lite"/>
    </source>
</evidence>
<feature type="compositionally biased region" description="Polar residues" evidence="5">
    <location>
        <begin position="401"/>
        <end position="437"/>
    </location>
</feature>
<dbReference type="Proteomes" id="UP001634394">
    <property type="component" value="Unassembled WGS sequence"/>
</dbReference>
<feature type="region of interest" description="Disordered" evidence="5">
    <location>
        <begin position="1"/>
        <end position="20"/>
    </location>
</feature>
<feature type="region of interest" description="Disordered" evidence="5">
    <location>
        <begin position="67"/>
        <end position="101"/>
    </location>
</feature>
<feature type="region of interest" description="Disordered" evidence="5">
    <location>
        <begin position="1085"/>
        <end position="1107"/>
    </location>
</feature>
<feature type="compositionally biased region" description="Low complexity" evidence="5">
    <location>
        <begin position="458"/>
        <end position="473"/>
    </location>
</feature>
<feature type="compositionally biased region" description="Low complexity" evidence="5">
    <location>
        <begin position="262"/>
        <end position="278"/>
    </location>
</feature>
<feature type="domain" description="Homeobox" evidence="6">
    <location>
        <begin position="1098"/>
        <end position="1161"/>
    </location>
</feature>
<sequence length="1167" mass="128109">MAVRVKQEVGKSSPGCSPKMVVDANENVREKSFNALQGLILGEEKHLKGKDINNSFHNLMEYREAPASPSASSVTTNLSLENPGSPNTPNSPPPEDMDDERLPNELLDEICVDIGMKEGMELDFVEFLMEQDIDPHAYMTPEAIMQANMAAGIQTPMTSQNSSMVHMPTSKSSGADMTWGSRTCGSPSCSTASSTNVTIATSSGSSSPVSKRFHMSSSGPSSPTRTNRPQSPFINNQRHVFKAPHTPPVARKTLPASQGVASPGSNMSNQGSQSSNASIHSQTSNHSNHSVKQGNQISNTSSSRTPPLQCFSSSKSAEVTGLHSPQMPHSTTNSQQKPPPQYCHGDLHMTPQNRAPVPQKQMMPQSFQRLGRPAPPNVNVQNLQQQNKWYSQGMMGNQSCAMSSPHYSGNQKYMTGSQGNSFGPQGSLNQMQNQQRGRSLDSPLDQGYYTSDTGSVRSYGSSVASTVPSSLSGSMRTVVSGKHISMGQQQQNQMSTPKSVHFADLPESMHRQSAPGGLPYEPEYRTNVPDCELEEYQNTQKSMQSKIMPRLNHSMKPGSAPYTVPSNNGQVSINPYSDYSRRGSHPDSIDSPQISMQQFDYSQKSNNSYSVDNNQNMNLHNFNEGIGSQANIPNCQVQSTCNGSMGSMQPMEPYRGQSSCQMQGMDSSKGSLYDPLVQNSFNYSKAVGSMPDENCQYSNSDSSPEGYNMMGMNRDMMGQQQSSLNQNYNQPNFQGMNSNQGYPIESSSAAQCGNGSMRPMQGMGGMMGYEASYDQNRMTAGNMNMPSQGYASNMPNMGENVSIGNQNWNCPMPQPPQLKDMSGQVRMARMPNIGMHGQSTQMQGNGQCPLPNCNSCKTGSSHRPPMLASQQTFIQHLIMDKSNAFRSHPLFPLLRDLIIADMNFSYPNFPYQLISHLPTDFDKLLQNYLNRNPPSGNYQTNYAVESVVMDALKYAHHCLMDKIHTRQDQEKQPKSTSKCLSAIEEFCQKFDQSVSKSYVKPATLRLDGQGGSPMHGGSMGIQQMVSGQMGIEMGTPTKESKFTMRSGMLPGDLFSPVSKKGLDFQGMLSPQFKSLHDLADCASDNGSMVSSSSNHGGKTESKKHPSLPKEAVAIMLDWLRQHKDNPYPNDDEKAMLIKQTGLTINQINYWFTNARRRILPKWAQQCK</sequence>
<dbReference type="CDD" id="cd00086">
    <property type="entry name" value="homeodomain"/>
    <property type="match status" value="1"/>
</dbReference>